<dbReference type="Proteomes" id="UP000699042">
    <property type="component" value="Unassembled WGS sequence"/>
</dbReference>
<sequence length="133" mass="14254">MAYVINQIDWASKGSRRVEDFRDNLLLEIATSQPSSAWQKNIRETARSFWVFPYNAGLGTVSSGAHVNSRVANFGSWGRDNQASRPTGLHCPEPIVGVNAVETTVATSGTALDGRIAGSTHGTLGADPNPITR</sequence>
<accession>A0A9P7QRW1</accession>
<comment type="caution">
    <text evidence="2">The sequence shown here is derived from an EMBL/GenBank/DDBJ whole genome shotgun (WGS) entry which is preliminary data.</text>
</comment>
<dbReference type="EMBL" id="JAESDN010000014">
    <property type="protein sequence ID" value="KAG7041674.1"/>
    <property type="molecule type" value="Genomic_DNA"/>
</dbReference>
<reference evidence="2" key="1">
    <citation type="submission" date="2021-05" db="EMBL/GenBank/DDBJ databases">
        <title>Comparative genomics of three Colletotrichum scovillei strains and genetic complementation revealed genes involved fungal growth and virulence on chili pepper.</title>
        <authorList>
            <person name="Hsieh D.-K."/>
            <person name="Chuang S.-C."/>
            <person name="Chen C.-Y."/>
            <person name="Chao Y.-T."/>
            <person name="Lu M.-Y.J."/>
            <person name="Lee M.-H."/>
            <person name="Shih M.-C."/>
        </authorList>
    </citation>
    <scope>NUCLEOTIDE SEQUENCE</scope>
    <source>
        <strain evidence="2">Coll-153</strain>
    </source>
</reference>
<gene>
    <name evidence="2" type="ORF">JMJ77_012193</name>
</gene>
<evidence type="ECO:0000313" key="2">
    <source>
        <dbReference type="EMBL" id="KAG7041674.1"/>
    </source>
</evidence>
<dbReference type="AlphaFoldDB" id="A0A9P7QRW1"/>
<protein>
    <submittedName>
        <fullName evidence="2">Uncharacterized protein</fullName>
    </submittedName>
</protein>
<proteinExistence type="predicted"/>
<keyword evidence="3" id="KW-1185">Reference proteome</keyword>
<organism evidence="2 3">
    <name type="scientific">Colletotrichum scovillei</name>
    <dbReference type="NCBI Taxonomy" id="1209932"/>
    <lineage>
        <taxon>Eukaryota</taxon>
        <taxon>Fungi</taxon>
        <taxon>Dikarya</taxon>
        <taxon>Ascomycota</taxon>
        <taxon>Pezizomycotina</taxon>
        <taxon>Sordariomycetes</taxon>
        <taxon>Hypocreomycetidae</taxon>
        <taxon>Glomerellales</taxon>
        <taxon>Glomerellaceae</taxon>
        <taxon>Colletotrichum</taxon>
        <taxon>Colletotrichum acutatum species complex</taxon>
    </lineage>
</organism>
<evidence type="ECO:0000313" key="3">
    <source>
        <dbReference type="Proteomes" id="UP000699042"/>
    </source>
</evidence>
<name>A0A9P7QRW1_9PEZI</name>
<feature type="region of interest" description="Disordered" evidence="1">
    <location>
        <begin position="113"/>
        <end position="133"/>
    </location>
</feature>
<evidence type="ECO:0000256" key="1">
    <source>
        <dbReference type="SAM" id="MobiDB-lite"/>
    </source>
</evidence>